<feature type="region of interest" description="Disordered" evidence="1">
    <location>
        <begin position="1"/>
        <end position="22"/>
    </location>
</feature>
<gene>
    <name evidence="2" type="ORF">R6Y95_09365</name>
</gene>
<reference evidence="2 3" key="1">
    <citation type="submission" date="2023-10" db="EMBL/GenBank/DDBJ databases">
        <title>The complete genome sequence of Methanoculleus palmolei DSM 4273.</title>
        <authorList>
            <person name="Lai S.-J."/>
            <person name="You Y.-T."/>
            <person name="Chen S.-C."/>
        </authorList>
    </citation>
    <scope>NUCLEOTIDE SEQUENCE [LARGE SCALE GENOMIC DNA]</scope>
    <source>
        <strain evidence="2 3">DSM 4273</strain>
    </source>
</reference>
<dbReference type="EMBL" id="CP137641">
    <property type="protein sequence ID" value="WOX55666.1"/>
    <property type="molecule type" value="Genomic_DNA"/>
</dbReference>
<keyword evidence="3" id="KW-1185">Reference proteome</keyword>
<organism evidence="2 3">
    <name type="scientific">Methanoculleus palmolei</name>
    <dbReference type="NCBI Taxonomy" id="72612"/>
    <lineage>
        <taxon>Archaea</taxon>
        <taxon>Methanobacteriati</taxon>
        <taxon>Methanobacteriota</taxon>
        <taxon>Stenosarchaea group</taxon>
        <taxon>Methanomicrobia</taxon>
        <taxon>Methanomicrobiales</taxon>
        <taxon>Methanomicrobiaceae</taxon>
        <taxon>Methanoculleus</taxon>
    </lineage>
</organism>
<evidence type="ECO:0000313" key="3">
    <source>
        <dbReference type="Proteomes" id="UP001626603"/>
    </source>
</evidence>
<accession>A0ABD8A816</accession>
<sequence>MEADRNPYDSKPEMPCRHARTDKDGVNCQDRCRLVNFAFGSISKGAVLLLVQAKQAPVQGRLCQPEQGAADGLHRTRARRTPEHGSGGHKHGG</sequence>
<protein>
    <submittedName>
        <fullName evidence="2">Uncharacterized protein</fullName>
    </submittedName>
</protein>
<evidence type="ECO:0000313" key="2">
    <source>
        <dbReference type="EMBL" id="WOX55666.1"/>
    </source>
</evidence>
<name>A0ABD8A816_9EURY</name>
<proteinExistence type="predicted"/>
<dbReference type="Proteomes" id="UP001626603">
    <property type="component" value="Chromosome"/>
</dbReference>
<evidence type="ECO:0000256" key="1">
    <source>
        <dbReference type="SAM" id="MobiDB-lite"/>
    </source>
</evidence>
<dbReference type="AlphaFoldDB" id="A0ABD8A816"/>
<feature type="region of interest" description="Disordered" evidence="1">
    <location>
        <begin position="62"/>
        <end position="93"/>
    </location>
</feature>